<feature type="region of interest" description="Disordered" evidence="5">
    <location>
        <begin position="148"/>
        <end position="169"/>
    </location>
</feature>
<feature type="transmembrane region" description="Helical" evidence="6">
    <location>
        <begin position="85"/>
        <end position="109"/>
    </location>
</feature>
<feature type="transmembrane region" description="Helical" evidence="6">
    <location>
        <begin position="380"/>
        <end position="399"/>
    </location>
</feature>
<evidence type="ECO:0000256" key="5">
    <source>
        <dbReference type="SAM" id="MobiDB-lite"/>
    </source>
</evidence>
<feature type="transmembrane region" description="Helical" evidence="6">
    <location>
        <begin position="181"/>
        <end position="201"/>
    </location>
</feature>
<evidence type="ECO:0000313" key="8">
    <source>
        <dbReference type="Proteomes" id="UP001345827"/>
    </source>
</evidence>
<feature type="transmembrane region" description="Helical" evidence="6">
    <location>
        <begin position="282"/>
        <end position="306"/>
    </location>
</feature>
<dbReference type="EMBL" id="JAXLQG010000004">
    <property type="protein sequence ID" value="KAK5540856.1"/>
    <property type="molecule type" value="Genomic_DNA"/>
</dbReference>
<evidence type="ECO:0000256" key="2">
    <source>
        <dbReference type="ARBA" id="ARBA00022692"/>
    </source>
</evidence>
<feature type="transmembrane region" description="Helical" evidence="6">
    <location>
        <begin position="419"/>
        <end position="441"/>
    </location>
</feature>
<dbReference type="SUPFAM" id="SSF103473">
    <property type="entry name" value="MFS general substrate transporter"/>
    <property type="match status" value="2"/>
</dbReference>
<dbReference type="InterPro" id="IPR036259">
    <property type="entry name" value="MFS_trans_sf"/>
</dbReference>
<feature type="transmembrane region" description="Helical" evidence="6">
    <location>
        <begin position="239"/>
        <end position="261"/>
    </location>
</feature>
<comment type="caution">
    <text evidence="7">The sequence shown here is derived from an EMBL/GenBank/DDBJ whole genome shotgun (WGS) entry which is preliminary data.</text>
</comment>
<evidence type="ECO:0000256" key="1">
    <source>
        <dbReference type="ARBA" id="ARBA00004141"/>
    </source>
</evidence>
<feature type="region of interest" description="Disordered" evidence="5">
    <location>
        <begin position="458"/>
        <end position="513"/>
    </location>
</feature>
<dbReference type="InterPro" id="IPR011701">
    <property type="entry name" value="MFS"/>
</dbReference>
<feature type="transmembrane region" description="Helical" evidence="6">
    <location>
        <begin position="312"/>
        <end position="331"/>
    </location>
</feature>
<dbReference type="GO" id="GO:0022857">
    <property type="term" value="F:transmembrane transporter activity"/>
    <property type="evidence" value="ECO:0007669"/>
    <property type="project" value="InterPro"/>
</dbReference>
<keyword evidence="8" id="KW-1185">Reference proteome</keyword>
<reference evidence="7 8" key="1">
    <citation type="submission" date="2023-06" db="EMBL/GenBank/DDBJ databases">
        <title>Black Yeasts Isolated from many extreme environments.</title>
        <authorList>
            <person name="Coleine C."/>
            <person name="Stajich J.E."/>
            <person name="Selbmann L."/>
        </authorList>
    </citation>
    <scope>NUCLEOTIDE SEQUENCE [LARGE SCALE GENOMIC DNA]</scope>
    <source>
        <strain evidence="7 8">CCFEE 5887</strain>
    </source>
</reference>
<keyword evidence="2 6" id="KW-0812">Transmembrane</keyword>
<name>A0AAV9QE79_9PEZI</name>
<feature type="compositionally biased region" description="Polar residues" evidence="5">
    <location>
        <begin position="39"/>
        <end position="55"/>
    </location>
</feature>
<accession>A0AAV9QE79</accession>
<evidence type="ECO:0000256" key="4">
    <source>
        <dbReference type="ARBA" id="ARBA00023136"/>
    </source>
</evidence>
<feature type="region of interest" description="Disordered" evidence="5">
    <location>
        <begin position="1"/>
        <end position="77"/>
    </location>
</feature>
<dbReference type="Pfam" id="PF07690">
    <property type="entry name" value="MFS_1"/>
    <property type="match status" value="1"/>
</dbReference>
<comment type="subcellular location">
    <subcellularLocation>
        <location evidence="1">Membrane</location>
        <topology evidence="1">Multi-pass membrane protein</topology>
    </subcellularLocation>
</comment>
<feature type="transmembrane region" description="Helical" evidence="6">
    <location>
        <begin position="208"/>
        <end position="227"/>
    </location>
</feature>
<evidence type="ECO:0000256" key="6">
    <source>
        <dbReference type="SAM" id="Phobius"/>
    </source>
</evidence>
<dbReference type="GO" id="GO:0016020">
    <property type="term" value="C:membrane"/>
    <property type="evidence" value="ECO:0007669"/>
    <property type="project" value="UniProtKB-SubCell"/>
</dbReference>
<keyword evidence="4 6" id="KW-0472">Membrane</keyword>
<evidence type="ECO:0000256" key="3">
    <source>
        <dbReference type="ARBA" id="ARBA00022989"/>
    </source>
</evidence>
<protein>
    <submittedName>
        <fullName evidence="7">Uncharacterized protein</fullName>
    </submittedName>
</protein>
<sequence length="669" mass="73142">MSAQRHTHADNRRTSSGRHHGQDEDAHREDFDERPSLMLTRTRSQEFSMTESIAIQESLPPERPKRPSGVGDEAEEPSWPHSIRYLVLLCAFLTSLSFGVTQVPLLYVFRLMTCDAYYKHHPSPSSASPSLQGPHLLNILAYTFNNNNNNNNTNNNNNNNNNNENTPDRCSIHPIESSTALSVSLLGASTTVFGLLNLFLTGSLIKRIGLKHTLVIQVFFPALRLLVQNIGVEVWGSTGIIIIQCSQIVSIIGGPSGYLLVLNTFITEVVEYEGRTAALGQLTGAMMFGSAIGFLLGGVVAEAFGIKAPFRLTFILFLTACAYVALFLPHIPPATKAMDERESGKGRKSKKKGARRFLGPLAVFAPRKFIGRDGVVRTEYGAFLLAWGVFLGILATGYLPTLLQLYATDVFAFGTKQNGWLIFMYSMLRGVFLSFAFPKLISVGRTFNTRRERATLARATKHDTLPSSRGADGEEPTEREPLLGSRPPQPASTNASNASTDEEDVKDDHDDDQKVKKQQTFTFDLTYTRGSLIADGLLTLLCSFVHTSWQMYLVAAVLPFAAGTGSASKGTILQMVGSSATSAERTDALAGVSLVENMARLSTTFVFGVIFAAFASIGRTELVFTVNAAVAIIGFGVLLFARFPLEGSRPVNDLDLDLDQERDDDDDDD</sequence>
<evidence type="ECO:0000313" key="7">
    <source>
        <dbReference type="EMBL" id="KAK5540856.1"/>
    </source>
</evidence>
<dbReference type="Gene3D" id="1.20.1250.20">
    <property type="entry name" value="MFS general substrate transporter like domains"/>
    <property type="match status" value="1"/>
</dbReference>
<feature type="compositionally biased region" description="Basic and acidic residues" evidence="5">
    <location>
        <begin position="20"/>
        <end position="35"/>
    </location>
</feature>
<proteinExistence type="predicted"/>
<feature type="transmembrane region" description="Helical" evidence="6">
    <location>
        <begin position="623"/>
        <end position="641"/>
    </location>
</feature>
<keyword evidence="3 6" id="KW-1133">Transmembrane helix</keyword>
<dbReference type="PANTHER" id="PTHR23507:SF13">
    <property type="entry name" value="MFS GENERAL SUBSTRATE TRANSPORTER"/>
    <property type="match status" value="1"/>
</dbReference>
<gene>
    <name evidence="7" type="ORF">LTR25_002633</name>
</gene>
<feature type="transmembrane region" description="Helical" evidence="6">
    <location>
        <begin position="598"/>
        <end position="617"/>
    </location>
</feature>
<dbReference type="AlphaFoldDB" id="A0AAV9QE79"/>
<organism evidence="7 8">
    <name type="scientific">Vermiconidia calcicola</name>
    <dbReference type="NCBI Taxonomy" id="1690605"/>
    <lineage>
        <taxon>Eukaryota</taxon>
        <taxon>Fungi</taxon>
        <taxon>Dikarya</taxon>
        <taxon>Ascomycota</taxon>
        <taxon>Pezizomycotina</taxon>
        <taxon>Dothideomycetes</taxon>
        <taxon>Dothideomycetidae</taxon>
        <taxon>Mycosphaerellales</taxon>
        <taxon>Extremaceae</taxon>
        <taxon>Vermiconidia</taxon>
    </lineage>
</organism>
<dbReference type="PANTHER" id="PTHR23507">
    <property type="entry name" value="ZGC:174356"/>
    <property type="match status" value="1"/>
</dbReference>
<dbReference type="Proteomes" id="UP001345827">
    <property type="component" value="Unassembled WGS sequence"/>
</dbReference>
<feature type="compositionally biased region" description="Low complexity" evidence="5">
    <location>
        <begin position="148"/>
        <end position="165"/>
    </location>
</feature>